<evidence type="ECO:0000313" key="2">
    <source>
        <dbReference type="Proteomes" id="UP000679008"/>
    </source>
</evidence>
<comment type="caution">
    <text evidence="1">The sequence shown here is derived from an EMBL/GenBank/DDBJ whole genome shotgun (WGS) entry which is preliminary data.</text>
</comment>
<accession>A0ABS5D125</accession>
<dbReference type="Proteomes" id="UP000679008">
    <property type="component" value="Unassembled WGS sequence"/>
</dbReference>
<name>A0ABS5D125_9FLAO</name>
<keyword evidence="2" id="KW-1185">Reference proteome</keyword>
<gene>
    <name evidence="1" type="ORF">KBJ98_03295</name>
</gene>
<organism evidence="1 2">
    <name type="scientific">Flavobacterium erciyesense</name>
    <dbReference type="NCBI Taxonomy" id="2825842"/>
    <lineage>
        <taxon>Bacteria</taxon>
        <taxon>Pseudomonadati</taxon>
        <taxon>Bacteroidota</taxon>
        <taxon>Flavobacteriia</taxon>
        <taxon>Flavobacteriales</taxon>
        <taxon>Flavobacteriaceae</taxon>
        <taxon>Flavobacterium</taxon>
    </lineage>
</organism>
<protein>
    <submittedName>
        <fullName evidence="1">Uncharacterized protein</fullName>
    </submittedName>
</protein>
<proteinExistence type="predicted"/>
<reference evidence="1 2" key="1">
    <citation type="submission" date="2021-04" db="EMBL/GenBank/DDBJ databases">
        <title>Description of novel Flavobacterium sp. F-328.</title>
        <authorList>
            <person name="Saticioglu I.B."/>
        </authorList>
    </citation>
    <scope>NUCLEOTIDE SEQUENCE [LARGE SCALE GENOMIC DNA]</scope>
    <source>
        <strain evidence="1 2">F-328</strain>
    </source>
</reference>
<dbReference type="EMBL" id="JAGPXB010000002">
    <property type="protein sequence ID" value="MBQ0907724.1"/>
    <property type="molecule type" value="Genomic_DNA"/>
</dbReference>
<evidence type="ECO:0000313" key="1">
    <source>
        <dbReference type="EMBL" id="MBQ0907724.1"/>
    </source>
</evidence>
<sequence length="175" mass="20659">MKKKKNTAHQDEKLNVFVPFVNLLLFEKFESPDFDSKNAKLSENFIEAVNKINETSIDSSDYFKMKVQYFITESSEVKRRLIFDSIIKNELFMSTMSFTYTIENNLSMNNESSLISHTEILKNLLDFTIKGEMSKVLFYFFGLYFEHIFYVESSDENYISQTAYDNLFENLLKNP</sequence>
<dbReference type="RefSeq" id="WP_210788263.1">
    <property type="nucleotide sequence ID" value="NZ_JAGPXB010000002.1"/>
</dbReference>